<dbReference type="RefSeq" id="WP_021282262.1">
    <property type="nucleotide sequence ID" value="NZ_JAGGLL010000055.1"/>
</dbReference>
<name>A0ABS4KA59_9CLOT</name>
<accession>A0ABS4KA59</accession>
<evidence type="ECO:0000313" key="1">
    <source>
        <dbReference type="EMBL" id="MBP2024240.1"/>
    </source>
</evidence>
<evidence type="ECO:0000313" key="2">
    <source>
        <dbReference type="Proteomes" id="UP001519308"/>
    </source>
</evidence>
<dbReference type="Proteomes" id="UP001519308">
    <property type="component" value="Unassembled WGS sequence"/>
</dbReference>
<reference evidence="1 2" key="1">
    <citation type="submission" date="2021-03" db="EMBL/GenBank/DDBJ databases">
        <title>Genomic Encyclopedia of Type Strains, Phase IV (KMG-IV): sequencing the most valuable type-strain genomes for metagenomic binning, comparative biology and taxonomic classification.</title>
        <authorList>
            <person name="Goeker M."/>
        </authorList>
    </citation>
    <scope>NUCLEOTIDE SEQUENCE [LARGE SCALE GENOMIC DNA]</scope>
    <source>
        <strain evidence="1 2">DSM 28650</strain>
    </source>
</reference>
<organism evidence="1 2">
    <name type="scientific">Clostridium punense</name>
    <dbReference type="NCBI Taxonomy" id="1054297"/>
    <lineage>
        <taxon>Bacteria</taxon>
        <taxon>Bacillati</taxon>
        <taxon>Bacillota</taxon>
        <taxon>Clostridia</taxon>
        <taxon>Eubacteriales</taxon>
        <taxon>Clostridiaceae</taxon>
        <taxon>Clostridium</taxon>
    </lineage>
</organism>
<sequence length="45" mass="5015">MVEGITFVVDKDEEYIFEDSKVVYTKTLFGDSFKVISSAVGESTC</sequence>
<gene>
    <name evidence="1" type="ORF">J2Z44_004095</name>
</gene>
<comment type="caution">
    <text evidence="1">The sequence shown here is derived from an EMBL/GenBank/DDBJ whole genome shotgun (WGS) entry which is preliminary data.</text>
</comment>
<keyword evidence="2" id="KW-1185">Reference proteome</keyword>
<proteinExistence type="predicted"/>
<protein>
    <submittedName>
        <fullName evidence="1">Fe-S cluster assembly iron-binding protein IscA</fullName>
    </submittedName>
</protein>
<dbReference type="EMBL" id="JAGGLL010000055">
    <property type="protein sequence ID" value="MBP2024240.1"/>
    <property type="molecule type" value="Genomic_DNA"/>
</dbReference>